<dbReference type="EMBL" id="WWCU01000002">
    <property type="protein sequence ID" value="MYN06327.1"/>
    <property type="molecule type" value="Genomic_DNA"/>
</dbReference>
<dbReference type="AlphaFoldDB" id="A0A7X4KKP4"/>
<keyword evidence="2" id="KW-1185">Reference proteome</keyword>
<dbReference type="Proteomes" id="UP000450676">
    <property type="component" value="Unassembled WGS sequence"/>
</dbReference>
<organism evidence="1 2">
    <name type="scientific">Pseudoduganella aquatica</name>
    <dbReference type="NCBI Taxonomy" id="2660641"/>
    <lineage>
        <taxon>Bacteria</taxon>
        <taxon>Pseudomonadati</taxon>
        <taxon>Pseudomonadota</taxon>
        <taxon>Betaproteobacteria</taxon>
        <taxon>Burkholderiales</taxon>
        <taxon>Oxalobacteraceae</taxon>
        <taxon>Telluria group</taxon>
        <taxon>Pseudoduganella</taxon>
    </lineage>
</organism>
<protein>
    <recommendedName>
        <fullName evidence="3">Bacterial Pleckstrin homology domain-containing protein</fullName>
    </recommendedName>
</protein>
<proteinExistence type="predicted"/>
<sequence length="120" mass="13269">MPQFEITESELIVHLDKWEQLFSFVHKVKVPLSQVVAVRENNGLDGLKLGWRLPGTHIPFVLAAGTFISKGARQFVYRRGGLQTVVIDLKGNAWARLIIGITDASRETLRINAAISSCAA</sequence>
<evidence type="ECO:0008006" key="3">
    <source>
        <dbReference type="Google" id="ProtNLM"/>
    </source>
</evidence>
<evidence type="ECO:0000313" key="2">
    <source>
        <dbReference type="Proteomes" id="UP000450676"/>
    </source>
</evidence>
<comment type="caution">
    <text evidence="1">The sequence shown here is derived from an EMBL/GenBank/DDBJ whole genome shotgun (WGS) entry which is preliminary data.</text>
</comment>
<reference evidence="1 2" key="1">
    <citation type="submission" date="2019-12" db="EMBL/GenBank/DDBJ databases">
        <title>Novel species isolated from a subtropical stream in China.</title>
        <authorList>
            <person name="Lu H."/>
        </authorList>
    </citation>
    <scope>NUCLEOTIDE SEQUENCE [LARGE SCALE GENOMIC DNA]</scope>
    <source>
        <strain evidence="1 2">FT127W</strain>
    </source>
</reference>
<evidence type="ECO:0000313" key="1">
    <source>
        <dbReference type="EMBL" id="MYN06327.1"/>
    </source>
</evidence>
<gene>
    <name evidence="1" type="ORF">GTP77_03150</name>
</gene>
<dbReference type="RefSeq" id="WP_161070701.1">
    <property type="nucleotide sequence ID" value="NZ_CP086370.1"/>
</dbReference>
<accession>A0A7X4KKP4</accession>
<name>A0A7X4KKP4_9BURK</name>